<organism evidence="1 2">
    <name type="scientific">Spiromyces aspiralis</name>
    <dbReference type="NCBI Taxonomy" id="68401"/>
    <lineage>
        <taxon>Eukaryota</taxon>
        <taxon>Fungi</taxon>
        <taxon>Fungi incertae sedis</taxon>
        <taxon>Zoopagomycota</taxon>
        <taxon>Kickxellomycotina</taxon>
        <taxon>Kickxellomycetes</taxon>
        <taxon>Kickxellales</taxon>
        <taxon>Kickxellaceae</taxon>
        <taxon>Spiromyces</taxon>
    </lineage>
</organism>
<proteinExistence type="predicted"/>
<protein>
    <submittedName>
        <fullName evidence="1">Uncharacterized protein</fullName>
    </submittedName>
</protein>
<evidence type="ECO:0000313" key="1">
    <source>
        <dbReference type="EMBL" id="KAJ1679780.1"/>
    </source>
</evidence>
<accession>A0ACC1HWT3</accession>
<evidence type="ECO:0000313" key="2">
    <source>
        <dbReference type="Proteomes" id="UP001145114"/>
    </source>
</evidence>
<keyword evidence="2" id="KW-1185">Reference proteome</keyword>
<dbReference type="Proteomes" id="UP001145114">
    <property type="component" value="Unassembled WGS sequence"/>
</dbReference>
<dbReference type="EMBL" id="JAMZIH010000182">
    <property type="protein sequence ID" value="KAJ1679780.1"/>
    <property type="molecule type" value="Genomic_DNA"/>
</dbReference>
<name>A0ACC1HWT3_9FUNG</name>
<sequence>MNGNSSVDNVSVRAGTADSVNSQPASLASPTSADSSSKNNIKGGPSSAAIPAAYSGTTPTPNHYNSGSHQHLQQQQQQYLDTHSGHQTQLASPYPISNRGPVWEFFRIIEYRVSGNTDRAECILCSKRMLGKSADMKKHIIMQCPNRENLDETQMTTWRKIRSELDNPKPRTKRSHAIISSSSLNSQQQQQQQQQPPPPPQSQPPSQPPLSQSSSSHTLAHTTSAPQVQQQRELTPHPPPWPTGSSFAGGPVNTWPNPTLIPPLSHPLHHHQQHHNTGSQFMPPSGRQGAMLPNSDPYGGGSSPTHMGGRHKYPRTMRHHHPHGGTGGSIDPPYISSSSDPEYPRFVNRLKMKLAQGIAAYGIWLDIPSPLTARIVSRLGFDWACVDMEHSPHSASVMAEMVAAIASSNVCTPIVRVPSHNIEWFKWALDAGAHGVIIPMVNTVEEMRKIVSHCKYPPEGTRSSGAFYAPYTYGFSNACANEYAAQANREILIIPQIESREAVDNVDDILSVPGIDAAFIGPYDLHLSLGLQPSGEGFEPEFIQALEKITQAARKSSVPLGIYCSSGEAARMRANQGFQMLVAVNDTMALLSASAEQLSKAKH</sequence>
<reference evidence="1" key="1">
    <citation type="submission" date="2022-06" db="EMBL/GenBank/DDBJ databases">
        <title>Phylogenomic reconstructions and comparative analyses of Kickxellomycotina fungi.</title>
        <authorList>
            <person name="Reynolds N.K."/>
            <person name="Stajich J.E."/>
            <person name="Barry K."/>
            <person name="Grigoriev I.V."/>
            <person name="Crous P."/>
            <person name="Smith M.E."/>
        </authorList>
    </citation>
    <scope>NUCLEOTIDE SEQUENCE</scope>
    <source>
        <strain evidence="1">RSA 2271</strain>
    </source>
</reference>
<comment type="caution">
    <text evidence="1">The sequence shown here is derived from an EMBL/GenBank/DDBJ whole genome shotgun (WGS) entry which is preliminary data.</text>
</comment>
<gene>
    <name evidence="1" type="ORF">EV182_001342</name>
</gene>